<reference evidence="2" key="1">
    <citation type="submission" date="2023-01" db="EMBL/GenBank/DDBJ databases">
        <title>Draft genome sequence of Nocardiopsis sp. LSu2-4 isolated from halophytes.</title>
        <authorList>
            <person name="Duangmal K."/>
            <person name="Chantavorakit T."/>
        </authorList>
    </citation>
    <scope>NUCLEOTIDE SEQUENCE</scope>
    <source>
        <strain evidence="2">LSu2-4</strain>
    </source>
</reference>
<keyword evidence="1" id="KW-0812">Transmembrane</keyword>
<feature type="transmembrane region" description="Helical" evidence="1">
    <location>
        <begin position="46"/>
        <end position="68"/>
    </location>
</feature>
<evidence type="ECO:0000256" key="1">
    <source>
        <dbReference type="SAM" id="Phobius"/>
    </source>
</evidence>
<accession>A0ABT4TMQ8</accession>
<feature type="transmembrane region" description="Helical" evidence="1">
    <location>
        <begin position="80"/>
        <end position="101"/>
    </location>
</feature>
<keyword evidence="3" id="KW-1185">Reference proteome</keyword>
<evidence type="ECO:0008006" key="4">
    <source>
        <dbReference type="Google" id="ProtNLM"/>
    </source>
</evidence>
<organism evidence="2 3">
    <name type="scientific">Nocardiopsis suaedae</name>
    <dbReference type="NCBI Taxonomy" id="3018444"/>
    <lineage>
        <taxon>Bacteria</taxon>
        <taxon>Bacillati</taxon>
        <taxon>Actinomycetota</taxon>
        <taxon>Actinomycetes</taxon>
        <taxon>Streptosporangiales</taxon>
        <taxon>Nocardiopsidaceae</taxon>
        <taxon>Nocardiopsis</taxon>
    </lineage>
</organism>
<dbReference type="RefSeq" id="WP_270678556.1">
    <property type="nucleotide sequence ID" value="NZ_JAQFWP010000026.1"/>
</dbReference>
<protein>
    <recommendedName>
        <fullName evidence="4">Integral membrane protein</fullName>
    </recommendedName>
</protein>
<comment type="caution">
    <text evidence="2">The sequence shown here is derived from an EMBL/GenBank/DDBJ whole genome shotgun (WGS) entry which is preliminary data.</text>
</comment>
<feature type="transmembrane region" description="Helical" evidence="1">
    <location>
        <begin position="113"/>
        <end position="136"/>
    </location>
</feature>
<name>A0ABT4TMQ8_9ACTN</name>
<dbReference type="Proteomes" id="UP001165685">
    <property type="component" value="Unassembled WGS sequence"/>
</dbReference>
<evidence type="ECO:0000313" key="3">
    <source>
        <dbReference type="Proteomes" id="UP001165685"/>
    </source>
</evidence>
<dbReference type="EMBL" id="JAQFWP010000026">
    <property type="protein sequence ID" value="MDA2805906.1"/>
    <property type="molecule type" value="Genomic_DNA"/>
</dbReference>
<sequence length="170" mass="17948">MHGQQPHPGQPYPAPPHNGAYPPYYGSPYDASSQPPVPGRLKAARVVIFILASLTSVGALAFGLLFSFESSGPSTAQGDSWAGMFLMLAVVLAAWAVWQFVLGAKATTRRPWVMWAIVVTYGLSAASGVLNFFLSIGTGEATGGQLVGAALAVSIAVATWSHRDYYTGRF</sequence>
<proteinExistence type="predicted"/>
<gene>
    <name evidence="2" type="ORF">O4U47_15420</name>
</gene>
<feature type="transmembrane region" description="Helical" evidence="1">
    <location>
        <begin position="142"/>
        <end position="160"/>
    </location>
</feature>
<evidence type="ECO:0000313" key="2">
    <source>
        <dbReference type="EMBL" id="MDA2805906.1"/>
    </source>
</evidence>
<keyword evidence="1" id="KW-1133">Transmembrane helix</keyword>
<keyword evidence="1" id="KW-0472">Membrane</keyword>